<dbReference type="PANTHER" id="PTHR10000:SF8">
    <property type="entry name" value="HAD SUPERFAMILY HYDROLASE-LIKE, TYPE 3"/>
    <property type="match status" value="1"/>
</dbReference>
<dbReference type="InterPro" id="IPR023214">
    <property type="entry name" value="HAD_sf"/>
</dbReference>
<dbReference type="SUPFAM" id="SSF56784">
    <property type="entry name" value="HAD-like"/>
    <property type="match status" value="1"/>
</dbReference>
<comment type="caution">
    <text evidence="1">The sequence shown here is derived from an EMBL/GenBank/DDBJ whole genome shotgun (WGS) entry which is preliminary data.</text>
</comment>
<dbReference type="Pfam" id="PF08282">
    <property type="entry name" value="Hydrolase_3"/>
    <property type="match status" value="1"/>
</dbReference>
<sequence length="280" mass="31050">MSLYVSDLDGTLLDRSGQLSSATRAGLARLLDEGLVFTVASARHVVSIQRLLEGLPLRLPVISSNGAYLSDMASARHELVHAMAPELGQALLALVRRHGLTPFCATHGPKGDQLFWQSTHNAGQQAFVDERIKNGDPRLRQTPRLEQELRDPLVTLVVVDRHAPLEALQAEIEALCGEAVQTHLNEDLYLPEWPWLTVHDRRATKDQAIHTLAQRYGLAEREIVVFGDHINDVSMMRAAHRGIAMGNAIEAVKQAARQVIGPNHEDSVLRFLESDWRRGA</sequence>
<accession>A0A4R6N3C4</accession>
<dbReference type="GO" id="GO:0005829">
    <property type="term" value="C:cytosol"/>
    <property type="evidence" value="ECO:0007669"/>
    <property type="project" value="TreeGrafter"/>
</dbReference>
<gene>
    <name evidence="1" type="ORF">DFR39_10645</name>
</gene>
<dbReference type="AlphaFoldDB" id="A0A4R6N3C4"/>
<proteinExistence type="predicted"/>
<organism evidence="1 2">
    <name type="scientific">Roseateles asaccharophilus</name>
    <dbReference type="NCBI Taxonomy" id="582607"/>
    <lineage>
        <taxon>Bacteria</taxon>
        <taxon>Pseudomonadati</taxon>
        <taxon>Pseudomonadota</taxon>
        <taxon>Betaproteobacteria</taxon>
        <taxon>Burkholderiales</taxon>
        <taxon>Sphaerotilaceae</taxon>
        <taxon>Roseateles</taxon>
    </lineage>
</organism>
<keyword evidence="2" id="KW-1185">Reference proteome</keyword>
<protein>
    <recommendedName>
        <fullName evidence="3">Cof subfamily protein (Haloacid dehalogenase superfamily)/HAD superfamily hydrolase (TIGR01484 family)</fullName>
    </recommendedName>
</protein>
<dbReference type="Gene3D" id="3.40.50.1000">
    <property type="entry name" value="HAD superfamily/HAD-like"/>
    <property type="match status" value="1"/>
</dbReference>
<dbReference type="Proteomes" id="UP000295357">
    <property type="component" value="Unassembled WGS sequence"/>
</dbReference>
<evidence type="ECO:0000313" key="2">
    <source>
        <dbReference type="Proteomes" id="UP000295357"/>
    </source>
</evidence>
<dbReference type="GO" id="GO:0016791">
    <property type="term" value="F:phosphatase activity"/>
    <property type="evidence" value="ECO:0007669"/>
    <property type="project" value="TreeGrafter"/>
</dbReference>
<dbReference type="RefSeq" id="WP_133604076.1">
    <property type="nucleotide sequence ID" value="NZ_JAUFPJ010000007.1"/>
</dbReference>
<evidence type="ECO:0008006" key="3">
    <source>
        <dbReference type="Google" id="ProtNLM"/>
    </source>
</evidence>
<reference evidence="1 2" key="1">
    <citation type="submission" date="2019-03" db="EMBL/GenBank/DDBJ databases">
        <title>Genomic Encyclopedia of Type Strains, Phase IV (KMG-IV): sequencing the most valuable type-strain genomes for metagenomic binning, comparative biology and taxonomic classification.</title>
        <authorList>
            <person name="Goeker M."/>
        </authorList>
    </citation>
    <scope>NUCLEOTIDE SEQUENCE [LARGE SCALE GENOMIC DNA]</scope>
    <source>
        <strain evidence="1 2">DSM 25082</strain>
    </source>
</reference>
<dbReference type="EMBL" id="SNXE01000006">
    <property type="protein sequence ID" value="TDP07785.1"/>
    <property type="molecule type" value="Genomic_DNA"/>
</dbReference>
<evidence type="ECO:0000313" key="1">
    <source>
        <dbReference type="EMBL" id="TDP07785.1"/>
    </source>
</evidence>
<dbReference type="GO" id="GO:0000287">
    <property type="term" value="F:magnesium ion binding"/>
    <property type="evidence" value="ECO:0007669"/>
    <property type="project" value="TreeGrafter"/>
</dbReference>
<dbReference type="PANTHER" id="PTHR10000">
    <property type="entry name" value="PHOSPHOSERINE PHOSPHATASE"/>
    <property type="match status" value="1"/>
</dbReference>
<dbReference type="InterPro" id="IPR036412">
    <property type="entry name" value="HAD-like_sf"/>
</dbReference>
<dbReference type="OrthoDB" id="5498330at2"/>
<name>A0A4R6N3C4_9BURK</name>
<dbReference type="Gene3D" id="3.30.1240.10">
    <property type="match status" value="1"/>
</dbReference>